<gene>
    <name evidence="1" type="primary">A05g504560.1_BraROA</name>
    <name evidence="1" type="ORF">IGI04_019204</name>
</gene>
<sequence length="61" mass="6816">MLLQLKAIQEESTRKGQGGLSVTAEVFEIIPLLNVVELRKSHGDSSLYNQLCERLSNELDT</sequence>
<dbReference type="Proteomes" id="UP000823674">
    <property type="component" value="Chromosome A05"/>
</dbReference>
<name>A0ABQ7MHJ2_BRACM</name>
<reference evidence="1 2" key="1">
    <citation type="submission" date="2021-03" db="EMBL/GenBank/DDBJ databases">
        <authorList>
            <person name="King G.J."/>
            <person name="Bancroft I."/>
            <person name="Baten A."/>
            <person name="Bloomfield J."/>
            <person name="Borpatragohain P."/>
            <person name="He Z."/>
            <person name="Irish N."/>
            <person name="Irwin J."/>
            <person name="Liu K."/>
            <person name="Mauleon R.P."/>
            <person name="Moore J."/>
            <person name="Morris R."/>
            <person name="Ostergaard L."/>
            <person name="Wang B."/>
            <person name="Wells R."/>
        </authorList>
    </citation>
    <scope>NUCLEOTIDE SEQUENCE [LARGE SCALE GENOMIC DNA]</scope>
    <source>
        <strain evidence="1">R-o-18</strain>
        <tissue evidence="1">Leaf</tissue>
    </source>
</reference>
<dbReference type="EMBL" id="JADBGQ010000005">
    <property type="protein sequence ID" value="KAG5397390.1"/>
    <property type="molecule type" value="Genomic_DNA"/>
</dbReference>
<dbReference type="Gene3D" id="3.30.310.80">
    <property type="entry name" value="Kinase associated domain 1, KA1"/>
    <property type="match status" value="1"/>
</dbReference>
<organism evidence="1 2">
    <name type="scientific">Brassica rapa subsp. trilocularis</name>
    <dbReference type="NCBI Taxonomy" id="1813537"/>
    <lineage>
        <taxon>Eukaryota</taxon>
        <taxon>Viridiplantae</taxon>
        <taxon>Streptophyta</taxon>
        <taxon>Embryophyta</taxon>
        <taxon>Tracheophyta</taxon>
        <taxon>Spermatophyta</taxon>
        <taxon>Magnoliopsida</taxon>
        <taxon>eudicotyledons</taxon>
        <taxon>Gunneridae</taxon>
        <taxon>Pentapetalae</taxon>
        <taxon>rosids</taxon>
        <taxon>malvids</taxon>
        <taxon>Brassicales</taxon>
        <taxon>Brassicaceae</taxon>
        <taxon>Brassiceae</taxon>
        <taxon>Brassica</taxon>
    </lineage>
</organism>
<comment type="caution">
    <text evidence="1">The sequence shown here is derived from an EMBL/GenBank/DDBJ whole genome shotgun (WGS) entry which is preliminary data.</text>
</comment>
<proteinExistence type="predicted"/>
<evidence type="ECO:0000313" key="2">
    <source>
        <dbReference type="Proteomes" id="UP000823674"/>
    </source>
</evidence>
<protein>
    <submittedName>
        <fullName evidence="1">Uncharacterized protein</fullName>
    </submittedName>
</protein>
<evidence type="ECO:0000313" key="1">
    <source>
        <dbReference type="EMBL" id="KAG5397390.1"/>
    </source>
</evidence>
<accession>A0ABQ7MHJ2</accession>
<keyword evidence="2" id="KW-1185">Reference proteome</keyword>